<comment type="caution">
    <text evidence="3">The sequence shown here is derived from an EMBL/GenBank/DDBJ whole genome shotgun (WGS) entry which is preliminary data.</text>
</comment>
<feature type="domain" description="FIST" evidence="1">
    <location>
        <begin position="37"/>
        <end position="227"/>
    </location>
</feature>
<dbReference type="PANTHER" id="PTHR14939">
    <property type="entry name" value="F-BOX ONLY PROTEIN 22"/>
    <property type="match status" value="1"/>
</dbReference>
<dbReference type="Pfam" id="PF10442">
    <property type="entry name" value="FIST_C"/>
    <property type="match status" value="1"/>
</dbReference>
<dbReference type="PANTHER" id="PTHR14939:SF5">
    <property type="entry name" value="F-BOX ONLY PROTEIN 22"/>
    <property type="match status" value="1"/>
</dbReference>
<dbReference type="EMBL" id="MTEI01000008">
    <property type="protein sequence ID" value="OQW87554.1"/>
    <property type="molecule type" value="Genomic_DNA"/>
</dbReference>
<dbReference type="AlphaFoldDB" id="A0A1W9KT13"/>
<dbReference type="SMART" id="SM00897">
    <property type="entry name" value="FIST"/>
    <property type="match status" value="1"/>
</dbReference>
<dbReference type="InterPro" id="IPR019494">
    <property type="entry name" value="FIST_C"/>
</dbReference>
<name>A0A1W9KT13_9BURK</name>
<reference evidence="3 4" key="1">
    <citation type="submission" date="2017-01" db="EMBL/GenBank/DDBJ databases">
        <title>Novel large sulfur bacteria in the metagenomes of groundwater-fed chemosynthetic microbial mats in the Lake Huron basin.</title>
        <authorList>
            <person name="Sharrar A.M."/>
            <person name="Flood B.E."/>
            <person name="Bailey J.V."/>
            <person name="Jones D.S."/>
            <person name="Biddanda B."/>
            <person name="Ruberg S.A."/>
            <person name="Marcus D.N."/>
            <person name="Dick G.J."/>
        </authorList>
    </citation>
    <scope>NUCLEOTIDE SEQUENCE [LARGE SCALE GENOMIC DNA]</scope>
    <source>
        <strain evidence="3">A7</strain>
    </source>
</reference>
<gene>
    <name evidence="3" type="ORF">BWK72_13235</name>
</gene>
<organism evidence="3 4">
    <name type="scientific">Rhodoferax ferrireducens</name>
    <dbReference type="NCBI Taxonomy" id="192843"/>
    <lineage>
        <taxon>Bacteria</taxon>
        <taxon>Pseudomonadati</taxon>
        <taxon>Pseudomonadota</taxon>
        <taxon>Betaproteobacteria</taxon>
        <taxon>Burkholderiales</taxon>
        <taxon>Comamonadaceae</taxon>
        <taxon>Rhodoferax</taxon>
    </lineage>
</organism>
<evidence type="ECO:0000259" key="1">
    <source>
        <dbReference type="SMART" id="SM00897"/>
    </source>
</evidence>
<dbReference type="Pfam" id="PF08495">
    <property type="entry name" value="FIST"/>
    <property type="match status" value="1"/>
</dbReference>
<protein>
    <recommendedName>
        <fullName evidence="5">Small ligand-binding sensory domain FIST</fullName>
    </recommendedName>
</protein>
<evidence type="ECO:0008006" key="5">
    <source>
        <dbReference type="Google" id="ProtNLM"/>
    </source>
</evidence>
<accession>A0A1W9KT13</accession>
<dbReference type="InterPro" id="IPR013702">
    <property type="entry name" value="FIST_domain_N"/>
</dbReference>
<evidence type="ECO:0000259" key="2">
    <source>
        <dbReference type="SMART" id="SM01204"/>
    </source>
</evidence>
<evidence type="ECO:0000313" key="3">
    <source>
        <dbReference type="EMBL" id="OQW87554.1"/>
    </source>
</evidence>
<feature type="domain" description="FIST C-domain" evidence="2">
    <location>
        <begin position="228"/>
        <end position="410"/>
    </location>
</feature>
<sequence length="425" mass="44496">MKLFPYAHATHPRWEMAAGLVLAQLRAQMTLHGYASSPTLALLYITDRYVPHAQDILAHLSGELPEVTDWAGTVGVGIAANNVEYVDEPAMAVMLCELPTDQYRVFSGVAPLGMAFEAHSALVHADPHTADLADLIAEMATRTDSGYLFGGLSSSRGKSVQFAVAGDGNVKGQGAASGVFSGGLSGVAFGPGVAMVSRVTQGCLPVAKAHRITAAEHNLVLGLDGQPALDVLLRELDVSLEQPRDALQAVRTTLAGITERGAFAGPSSDSPTITRTGNFGSDVLVRNIIGLDPVRYGVAVTSPVKEGMELAFCQRNVQAARADLMRICAEIREELEPQELALESATALAASEAESAPHPARGIAGAIYVSCAGRGGEHFGGPSAELQIIRRALGDVPLVGFFAGGEIARNHLYGYTGVLTVFTGN</sequence>
<dbReference type="SMART" id="SM01204">
    <property type="entry name" value="FIST_C"/>
    <property type="match status" value="1"/>
</dbReference>
<dbReference type="Proteomes" id="UP000192505">
    <property type="component" value="Unassembled WGS sequence"/>
</dbReference>
<evidence type="ECO:0000313" key="4">
    <source>
        <dbReference type="Proteomes" id="UP000192505"/>
    </source>
</evidence>
<proteinExistence type="predicted"/>